<dbReference type="InterPro" id="IPR034139">
    <property type="entry name" value="TOPRIM_OLD"/>
</dbReference>
<evidence type="ECO:0000313" key="3">
    <source>
        <dbReference type="EMBL" id="MRY12477.1"/>
    </source>
</evidence>
<accession>A0A6G1ZEW9</accession>
<protein>
    <submittedName>
        <fullName evidence="3">AAA family ATPase</fullName>
    </submittedName>
</protein>
<dbReference type="InterPro" id="IPR051396">
    <property type="entry name" value="Bact_Antivir_Def_Nuclease"/>
</dbReference>
<feature type="domain" description="OLD protein-like TOPRIM" evidence="2">
    <location>
        <begin position="315"/>
        <end position="380"/>
    </location>
</feature>
<dbReference type="PANTHER" id="PTHR43581">
    <property type="entry name" value="ATP/GTP PHOSPHATASE"/>
    <property type="match status" value="1"/>
</dbReference>
<dbReference type="SUPFAM" id="SSF52540">
    <property type="entry name" value="P-loop containing nucleoside triphosphate hydrolases"/>
    <property type="match status" value="1"/>
</dbReference>
<dbReference type="CDD" id="cd01026">
    <property type="entry name" value="TOPRIM_OLD"/>
    <property type="match status" value="1"/>
</dbReference>
<dbReference type="Gene3D" id="3.40.50.300">
    <property type="entry name" value="P-loop containing nucleotide triphosphate hydrolases"/>
    <property type="match status" value="1"/>
</dbReference>
<dbReference type="Pfam" id="PF20469">
    <property type="entry name" value="OLD-like_TOPRIM"/>
    <property type="match status" value="1"/>
</dbReference>
<name>A0A6G1ZEW9_9BACT</name>
<dbReference type="PANTHER" id="PTHR43581:SF2">
    <property type="entry name" value="EXCINUCLEASE ATPASE SUBUNIT"/>
    <property type="match status" value="1"/>
</dbReference>
<dbReference type="RefSeq" id="WP_154278275.1">
    <property type="nucleotide sequence ID" value="NZ_WKLJ01000013.1"/>
</dbReference>
<dbReference type="Pfam" id="PF13175">
    <property type="entry name" value="AAA_15"/>
    <property type="match status" value="1"/>
</dbReference>
<dbReference type="InterPro" id="IPR027417">
    <property type="entry name" value="P-loop_NTPase"/>
</dbReference>
<proteinExistence type="predicted"/>
<comment type="caution">
    <text evidence="3">The sequence shown here is derived from an EMBL/GenBank/DDBJ whole genome shotgun (WGS) entry which is preliminary data.</text>
</comment>
<reference evidence="3" key="1">
    <citation type="journal article" date="2019" name="Nat. Med.">
        <title>A library of human gut bacterial isolates paired with longitudinal multiomics data enables mechanistic microbiome research.</title>
        <authorList>
            <person name="Poyet M."/>
            <person name="Groussin M."/>
            <person name="Gibbons S.M."/>
            <person name="Avila-Pacheco J."/>
            <person name="Jiang X."/>
            <person name="Kearney S.M."/>
            <person name="Perrotta A.R."/>
            <person name="Berdy B."/>
            <person name="Zhao S."/>
            <person name="Lieberman T.D."/>
            <person name="Swanson P.K."/>
            <person name="Smith M."/>
            <person name="Roesemann S."/>
            <person name="Alexander J.E."/>
            <person name="Rich S.A."/>
            <person name="Livny J."/>
            <person name="Vlamakis H."/>
            <person name="Clish C."/>
            <person name="Bullock K."/>
            <person name="Deik A."/>
            <person name="Scott J."/>
            <person name="Pierce K.A."/>
            <person name="Xavier R.J."/>
            <person name="Alm E.J."/>
        </authorList>
    </citation>
    <scope>NUCLEOTIDE SEQUENCE</scope>
    <source>
        <strain evidence="3">BIOML-A4</strain>
    </source>
</reference>
<organism evidence="3">
    <name type="scientific">Parabacteroides goldsteinii</name>
    <dbReference type="NCBI Taxonomy" id="328812"/>
    <lineage>
        <taxon>Bacteria</taxon>
        <taxon>Pseudomonadati</taxon>
        <taxon>Bacteroidota</taxon>
        <taxon>Bacteroidia</taxon>
        <taxon>Bacteroidales</taxon>
        <taxon>Tannerellaceae</taxon>
        <taxon>Parabacteroides</taxon>
    </lineage>
</organism>
<feature type="domain" description="Endonuclease GajA/Old nuclease/RecF-like AAA" evidence="1">
    <location>
        <begin position="150"/>
        <end position="263"/>
    </location>
</feature>
<evidence type="ECO:0000259" key="2">
    <source>
        <dbReference type="Pfam" id="PF20469"/>
    </source>
</evidence>
<sequence>MRKREDFVKFWMRDYKIAEDKQLCDKFFVFLYPKIYVDMNIPINIELPKIWSGTFTKNEWNSINFIVGANGTGKSLFSNELKTQLSHNNYKVRLLSAERLSGFEKTSYSYFTSSQLSGGLDISKFNTYKDYGQQYGLSTSAFIILKERLDIRIKIEALLSDLFKKTIRLVEEGGYLKPKMQNIDGGEEYGIKEQECHGMKEIISLLTFLYDDSNNCIIFDEPELHLHPQFQSFFLNEIRKIAGDPKIEADKKLFFIITHSPYFLDIRSIEDLQHILVCHNHQKPTYIKKDDLDEQDRYVLKKFLPRFNTHHKQFFFSPNPVFVEGYTDQQIISLLFEKTGLNIAASGSSVIDVGGKDELAVFYKLCNLLHINCRVISDYDALFRGKLREYFCNSDIVQQRFIENGFGSNISNCIGEMERLLIKIGEALNNNTSENESVKKIVDRLHTLYADKRNNIEAIKDVILLSLYRFKDLIEEVQPDIKNDVETVLAKHNRYLECIKSANIFIIPNGELEHFFKAIPIDYLNITQKDKLFNSERDCILDIDTKEKLEEMYSDILPLLKASVPHVKVNILKHVKYTIIDWIQKVQNAIARSEIKDLQTLKSNARVEYSTFNQILECRDGDFTLQPDGKFNCTIYLKASVVGEEKQINFSDQTIPRNFEI</sequence>
<dbReference type="InterPro" id="IPR041685">
    <property type="entry name" value="AAA_GajA/Old/RecF-like"/>
</dbReference>
<dbReference type="AlphaFoldDB" id="A0A6G1ZEW9"/>
<dbReference type="EMBL" id="WKLP01000018">
    <property type="protein sequence ID" value="MRY12477.1"/>
    <property type="molecule type" value="Genomic_DNA"/>
</dbReference>
<evidence type="ECO:0000259" key="1">
    <source>
        <dbReference type="Pfam" id="PF13175"/>
    </source>
</evidence>
<gene>
    <name evidence="3" type="ORF">GKE01_13510</name>
</gene>